<comment type="caution">
    <text evidence="1">The sequence shown here is derived from an EMBL/GenBank/DDBJ whole genome shotgun (WGS) entry which is preliminary data.</text>
</comment>
<dbReference type="Proteomes" id="UP001372834">
    <property type="component" value="Unassembled WGS sequence"/>
</dbReference>
<proteinExistence type="predicted"/>
<dbReference type="AlphaFoldDB" id="A0AAN8NXX2"/>
<name>A0AAN8NXX2_POLSC</name>
<protein>
    <submittedName>
        <fullName evidence="1">Uncharacterized protein</fullName>
    </submittedName>
</protein>
<organism evidence="1 2">
    <name type="scientific">Polyplax serrata</name>
    <name type="common">Common mouse louse</name>
    <dbReference type="NCBI Taxonomy" id="468196"/>
    <lineage>
        <taxon>Eukaryota</taxon>
        <taxon>Metazoa</taxon>
        <taxon>Ecdysozoa</taxon>
        <taxon>Arthropoda</taxon>
        <taxon>Hexapoda</taxon>
        <taxon>Insecta</taxon>
        <taxon>Pterygota</taxon>
        <taxon>Neoptera</taxon>
        <taxon>Paraneoptera</taxon>
        <taxon>Psocodea</taxon>
        <taxon>Troctomorpha</taxon>
        <taxon>Phthiraptera</taxon>
        <taxon>Anoplura</taxon>
        <taxon>Polyplacidae</taxon>
        <taxon>Polyplax</taxon>
    </lineage>
</organism>
<dbReference type="EMBL" id="JAWJWE010000039">
    <property type="protein sequence ID" value="KAK6620810.1"/>
    <property type="molecule type" value="Genomic_DNA"/>
</dbReference>
<gene>
    <name evidence="1" type="ORF">RUM43_011106</name>
</gene>
<accession>A0AAN8NXX2</accession>
<sequence>MDLPEGRYHPLETGVLLVYRPRRAVSKGGKQRWYGGNTCLGYDCMIMRNFACLTASLGLKGCQEVVKKR</sequence>
<evidence type="ECO:0000313" key="2">
    <source>
        <dbReference type="Proteomes" id="UP001372834"/>
    </source>
</evidence>
<evidence type="ECO:0000313" key="1">
    <source>
        <dbReference type="EMBL" id="KAK6620810.1"/>
    </source>
</evidence>
<reference evidence="1 2" key="1">
    <citation type="submission" date="2023-10" db="EMBL/GenBank/DDBJ databases">
        <title>Genomes of two closely related lineages of the louse Polyplax serrata with different host specificities.</title>
        <authorList>
            <person name="Martinu J."/>
            <person name="Tarabai H."/>
            <person name="Stefka J."/>
            <person name="Hypsa V."/>
        </authorList>
    </citation>
    <scope>NUCLEOTIDE SEQUENCE [LARGE SCALE GENOMIC DNA]</scope>
    <source>
        <strain evidence="1">HR10_N</strain>
    </source>
</reference>